<evidence type="ECO:0000256" key="2">
    <source>
        <dbReference type="ARBA" id="ARBA00022737"/>
    </source>
</evidence>
<dbReference type="Proteomes" id="UP000006813">
    <property type="component" value="Unassembled WGS sequence"/>
</dbReference>
<dbReference type="GO" id="GO:0016251">
    <property type="term" value="F:RNA polymerase II general transcription initiation factor activity"/>
    <property type="evidence" value="ECO:0007669"/>
    <property type="project" value="TreeGrafter"/>
</dbReference>
<dbReference type="EMBL" id="JH172253">
    <property type="protein sequence ID" value="EHB13835.1"/>
    <property type="molecule type" value="Genomic_DNA"/>
</dbReference>
<feature type="repeat" description="WD" evidence="3">
    <location>
        <begin position="112"/>
        <end position="145"/>
    </location>
</feature>
<dbReference type="STRING" id="10181.G5BX24"/>
<evidence type="ECO:0000256" key="3">
    <source>
        <dbReference type="PROSITE-ProRule" id="PRU00221"/>
    </source>
</evidence>
<dbReference type="PANTHER" id="PTHR19879">
    <property type="entry name" value="TRANSCRIPTION INITIATION FACTOR TFIID"/>
    <property type="match status" value="1"/>
</dbReference>
<reference evidence="4 5" key="1">
    <citation type="journal article" date="2011" name="Nature">
        <title>Genome sequencing reveals insights into physiology and longevity of the naked mole rat.</title>
        <authorList>
            <person name="Kim E.B."/>
            <person name="Fang X."/>
            <person name="Fushan A.A."/>
            <person name="Huang Z."/>
            <person name="Lobanov A.V."/>
            <person name="Han L."/>
            <person name="Marino S.M."/>
            <person name="Sun X."/>
            <person name="Turanov A.A."/>
            <person name="Yang P."/>
            <person name="Yim S.H."/>
            <person name="Zhao X."/>
            <person name="Kasaikina M.V."/>
            <person name="Stoletzki N."/>
            <person name="Peng C."/>
            <person name="Polak P."/>
            <person name="Xiong Z."/>
            <person name="Kiezun A."/>
            <person name="Zhu Y."/>
            <person name="Chen Y."/>
            <person name="Kryukov G.V."/>
            <person name="Zhang Q."/>
            <person name="Peshkin L."/>
            <person name="Yang L."/>
            <person name="Bronson R.T."/>
            <person name="Buffenstein R."/>
            <person name="Wang B."/>
            <person name="Han C."/>
            <person name="Li Q."/>
            <person name="Chen L."/>
            <person name="Zhao W."/>
            <person name="Sunyaev S.R."/>
            <person name="Park T.J."/>
            <person name="Zhang G."/>
            <person name="Wang J."/>
            <person name="Gladyshev V.N."/>
        </authorList>
    </citation>
    <scope>NUCLEOTIDE SEQUENCE [LARGE SCALE GENOMIC DNA]</scope>
</reference>
<feature type="repeat" description="WD" evidence="3">
    <location>
        <begin position="70"/>
        <end position="111"/>
    </location>
</feature>
<accession>G5BX24</accession>
<evidence type="ECO:0000313" key="4">
    <source>
        <dbReference type="EMBL" id="EHB13835.1"/>
    </source>
</evidence>
<dbReference type="InterPro" id="IPR036322">
    <property type="entry name" value="WD40_repeat_dom_sf"/>
</dbReference>
<gene>
    <name evidence="4" type="ORF">GW7_12272</name>
</gene>
<keyword evidence="1 3" id="KW-0853">WD repeat</keyword>
<protein>
    <submittedName>
        <fullName evidence="4">TAF5-like RNA polymerase II p300/CBP-associated factor-associated factor 65 kDa subunit 5L</fullName>
    </submittedName>
</protein>
<dbReference type="GO" id="GO:0000123">
    <property type="term" value="C:histone acetyltransferase complex"/>
    <property type="evidence" value="ECO:0007669"/>
    <property type="project" value="TreeGrafter"/>
</dbReference>
<dbReference type="PROSITE" id="PS50082">
    <property type="entry name" value="WD_REPEATS_2"/>
    <property type="match status" value="2"/>
</dbReference>
<name>G5BX24_HETGA</name>
<dbReference type="AlphaFoldDB" id="G5BX24"/>
<dbReference type="SMART" id="SM00320">
    <property type="entry name" value="WD40"/>
    <property type="match status" value="2"/>
</dbReference>
<dbReference type="PROSITE" id="PS50294">
    <property type="entry name" value="WD_REPEATS_REGION"/>
    <property type="match status" value="2"/>
</dbReference>
<dbReference type="GO" id="GO:0003713">
    <property type="term" value="F:transcription coactivator activity"/>
    <property type="evidence" value="ECO:0007669"/>
    <property type="project" value="TreeGrafter"/>
</dbReference>
<evidence type="ECO:0000313" key="5">
    <source>
        <dbReference type="Proteomes" id="UP000006813"/>
    </source>
</evidence>
<dbReference type="PANTHER" id="PTHR19879:SF6">
    <property type="entry name" value="TAF5-LIKE RNA POLYMERASE II P300_CBP-ASSOCIATED FACTOR-ASSOCIATED FACTOR 65 KDA SUBUNIT 5L"/>
    <property type="match status" value="1"/>
</dbReference>
<dbReference type="InterPro" id="IPR001680">
    <property type="entry name" value="WD40_rpt"/>
</dbReference>
<dbReference type="InParanoid" id="G5BX24"/>
<dbReference type="Pfam" id="PF00400">
    <property type="entry name" value="WD40"/>
    <property type="match status" value="2"/>
</dbReference>
<dbReference type="SUPFAM" id="SSF50978">
    <property type="entry name" value="WD40 repeat-like"/>
    <property type="match status" value="1"/>
</dbReference>
<keyword evidence="2" id="KW-0677">Repeat</keyword>
<dbReference type="Gene3D" id="2.130.10.10">
    <property type="entry name" value="YVTN repeat-like/Quinoprotein amine dehydrogenase"/>
    <property type="match status" value="1"/>
</dbReference>
<dbReference type="InterPro" id="IPR019775">
    <property type="entry name" value="WD40_repeat_CS"/>
</dbReference>
<dbReference type="InterPro" id="IPR015943">
    <property type="entry name" value="WD40/YVTN_repeat-like_dom_sf"/>
</dbReference>
<evidence type="ECO:0000256" key="1">
    <source>
        <dbReference type="ARBA" id="ARBA00022574"/>
    </source>
</evidence>
<dbReference type="PROSITE" id="PS00678">
    <property type="entry name" value="WD_REPEATS_1"/>
    <property type="match status" value="1"/>
</dbReference>
<sequence length="195" mass="21265">MKRVRTEHVQMAVSCYLKCREYVDSDGQLKQGLCLSQTPEEMAANFTVQSESGCANILWSAQQGNSVRLFTGHNGPVLSLACSPNEKYLVSAGKDQRLKLWDLASRTLFKELRGHTDSITSLTFSPDSGLVASASKGNSILVWDLGNTCCSAPADGSSSELMGVYTRQMSSVLSVEFMACSLLLVTEITQENQEH</sequence>
<proteinExistence type="predicted"/>
<organism evidence="4 5">
    <name type="scientific">Heterocephalus glaber</name>
    <name type="common">Naked mole rat</name>
    <dbReference type="NCBI Taxonomy" id="10181"/>
    <lineage>
        <taxon>Eukaryota</taxon>
        <taxon>Metazoa</taxon>
        <taxon>Chordata</taxon>
        <taxon>Craniata</taxon>
        <taxon>Vertebrata</taxon>
        <taxon>Euteleostomi</taxon>
        <taxon>Mammalia</taxon>
        <taxon>Eutheria</taxon>
        <taxon>Euarchontoglires</taxon>
        <taxon>Glires</taxon>
        <taxon>Rodentia</taxon>
        <taxon>Hystricomorpha</taxon>
        <taxon>Bathyergidae</taxon>
        <taxon>Heterocephalus</taxon>
    </lineage>
</organism>